<keyword evidence="3" id="KW-1185">Reference proteome</keyword>
<organism evidence="2 3">
    <name type="scientific">Rubroshorea leprosula</name>
    <dbReference type="NCBI Taxonomy" id="152421"/>
    <lineage>
        <taxon>Eukaryota</taxon>
        <taxon>Viridiplantae</taxon>
        <taxon>Streptophyta</taxon>
        <taxon>Embryophyta</taxon>
        <taxon>Tracheophyta</taxon>
        <taxon>Spermatophyta</taxon>
        <taxon>Magnoliopsida</taxon>
        <taxon>eudicotyledons</taxon>
        <taxon>Gunneridae</taxon>
        <taxon>Pentapetalae</taxon>
        <taxon>rosids</taxon>
        <taxon>malvids</taxon>
        <taxon>Malvales</taxon>
        <taxon>Dipterocarpaceae</taxon>
        <taxon>Rubroshorea</taxon>
    </lineage>
</organism>
<proteinExistence type="predicted"/>
<evidence type="ECO:0000313" key="3">
    <source>
        <dbReference type="Proteomes" id="UP001054252"/>
    </source>
</evidence>
<evidence type="ECO:0000313" key="2">
    <source>
        <dbReference type="EMBL" id="GKV09605.1"/>
    </source>
</evidence>
<accession>A0AAV5JC92</accession>
<dbReference type="AlphaFoldDB" id="A0AAV5JC92"/>
<protein>
    <submittedName>
        <fullName evidence="2">Uncharacterized protein</fullName>
    </submittedName>
</protein>
<dbReference type="EMBL" id="BPVZ01000030">
    <property type="protein sequence ID" value="GKV09605.1"/>
    <property type="molecule type" value="Genomic_DNA"/>
</dbReference>
<dbReference type="Proteomes" id="UP001054252">
    <property type="component" value="Unassembled WGS sequence"/>
</dbReference>
<name>A0AAV5JC92_9ROSI</name>
<reference evidence="2 3" key="1">
    <citation type="journal article" date="2021" name="Commun. Biol.">
        <title>The genome of Shorea leprosula (Dipterocarpaceae) highlights the ecological relevance of drought in aseasonal tropical rainforests.</title>
        <authorList>
            <person name="Ng K.K.S."/>
            <person name="Kobayashi M.J."/>
            <person name="Fawcett J.A."/>
            <person name="Hatakeyama M."/>
            <person name="Paape T."/>
            <person name="Ng C.H."/>
            <person name="Ang C.C."/>
            <person name="Tnah L.H."/>
            <person name="Lee C.T."/>
            <person name="Nishiyama T."/>
            <person name="Sese J."/>
            <person name="O'Brien M.J."/>
            <person name="Copetti D."/>
            <person name="Mohd Noor M.I."/>
            <person name="Ong R.C."/>
            <person name="Putra M."/>
            <person name="Sireger I.Z."/>
            <person name="Indrioko S."/>
            <person name="Kosugi Y."/>
            <person name="Izuno A."/>
            <person name="Isagi Y."/>
            <person name="Lee S.L."/>
            <person name="Shimizu K.K."/>
        </authorList>
    </citation>
    <scope>NUCLEOTIDE SEQUENCE [LARGE SCALE GENOMIC DNA]</scope>
    <source>
        <strain evidence="2">214</strain>
    </source>
</reference>
<evidence type="ECO:0000256" key="1">
    <source>
        <dbReference type="SAM" id="MobiDB-lite"/>
    </source>
</evidence>
<feature type="region of interest" description="Disordered" evidence="1">
    <location>
        <begin position="55"/>
        <end position="78"/>
    </location>
</feature>
<gene>
    <name evidence="2" type="ORF">SLEP1_g21078</name>
</gene>
<sequence>MKNKGSSSTSSGLLPSAFNGFLSLHFPQNFLPFPLSPPNHPPFLHLLLCTSDPLPPPPSSRPLSSPASSIPTLRSAPAPTTSLLTFQIPTKPKHNQSHPWYYPPSRAVSNPFGATLISKEKLDLARQLAKLGVNIIEAGFSLLSSKMTSRR</sequence>
<feature type="compositionally biased region" description="Low complexity" evidence="1">
    <location>
        <begin position="61"/>
        <end position="71"/>
    </location>
</feature>
<comment type="caution">
    <text evidence="2">The sequence shown here is derived from an EMBL/GenBank/DDBJ whole genome shotgun (WGS) entry which is preliminary data.</text>
</comment>